<keyword evidence="1" id="KW-0004">4Fe-4S</keyword>
<dbReference type="PROSITE" id="PS51687">
    <property type="entry name" value="SAM_MT_RNA_M5U"/>
    <property type="match status" value="1"/>
</dbReference>
<feature type="active site" evidence="7">
    <location>
        <position position="413"/>
    </location>
</feature>
<dbReference type="PROSITE" id="PS50926">
    <property type="entry name" value="TRAM"/>
    <property type="match status" value="1"/>
</dbReference>
<dbReference type="SUPFAM" id="SSF50249">
    <property type="entry name" value="Nucleic acid-binding proteins"/>
    <property type="match status" value="1"/>
</dbReference>
<keyword evidence="2 6" id="KW-0489">Methyltransferase</keyword>
<evidence type="ECO:0000256" key="5">
    <source>
        <dbReference type="ARBA" id="ARBA00023014"/>
    </source>
</evidence>
<feature type="binding site" evidence="6">
    <location>
        <position position="317"/>
    </location>
    <ligand>
        <name>S-adenosyl-L-methionine</name>
        <dbReference type="ChEBI" id="CHEBI:59789"/>
    </ligand>
</feature>
<keyword evidence="5" id="KW-0411">Iron-sulfur</keyword>
<evidence type="ECO:0000256" key="3">
    <source>
        <dbReference type="ARBA" id="ARBA00022679"/>
    </source>
</evidence>
<reference evidence="9 10" key="1">
    <citation type="submission" date="2018-11" db="EMBL/GenBank/DDBJ databases">
        <title>Genomic Encyclopedia of Type Strains, Phase IV (KMG-IV): sequencing the most valuable type-strain genomes for metagenomic binning, comparative biology and taxonomic classification.</title>
        <authorList>
            <person name="Goeker M."/>
        </authorList>
    </citation>
    <scope>NUCLEOTIDE SEQUENCE [LARGE SCALE GENOMIC DNA]</scope>
    <source>
        <strain evidence="9 10">DSM 29158</strain>
    </source>
</reference>
<organism evidence="9 10">
    <name type="scientific">Abyssicoccus albus</name>
    <dbReference type="NCBI Taxonomy" id="1817405"/>
    <lineage>
        <taxon>Bacteria</taxon>
        <taxon>Bacillati</taxon>
        <taxon>Bacillota</taxon>
        <taxon>Bacilli</taxon>
        <taxon>Bacillales</taxon>
        <taxon>Abyssicoccaceae</taxon>
    </lineage>
</organism>
<feature type="binding site" evidence="6">
    <location>
        <position position="386"/>
    </location>
    <ligand>
        <name>S-adenosyl-L-methionine</name>
        <dbReference type="ChEBI" id="CHEBI:59789"/>
    </ligand>
</feature>
<keyword evidence="1" id="KW-0408">Iron</keyword>
<feature type="active site" description="Nucleophile" evidence="6">
    <location>
        <position position="413"/>
    </location>
</feature>
<dbReference type="Pfam" id="PF05958">
    <property type="entry name" value="tRNA_U5-meth_tr"/>
    <property type="match status" value="1"/>
</dbReference>
<dbReference type="InterPro" id="IPR012340">
    <property type="entry name" value="NA-bd_OB-fold"/>
</dbReference>
<name>A0A3N5BCK7_9BACL</name>
<dbReference type="CDD" id="cd02440">
    <property type="entry name" value="AdoMet_MTases"/>
    <property type="match status" value="1"/>
</dbReference>
<dbReference type="SUPFAM" id="SSF53335">
    <property type="entry name" value="S-adenosyl-L-methionine-dependent methyltransferases"/>
    <property type="match status" value="1"/>
</dbReference>
<keyword evidence="10" id="KW-1185">Reference proteome</keyword>
<dbReference type="FunFam" id="3.40.50.150:FF:000009">
    <property type="entry name" value="23S rRNA (Uracil(1939)-C(5))-methyltransferase RlmD"/>
    <property type="match status" value="1"/>
</dbReference>
<evidence type="ECO:0000256" key="4">
    <source>
        <dbReference type="ARBA" id="ARBA00022691"/>
    </source>
</evidence>
<evidence type="ECO:0000313" key="10">
    <source>
        <dbReference type="Proteomes" id="UP000277108"/>
    </source>
</evidence>
<keyword evidence="4 6" id="KW-0949">S-adenosyl-L-methionine</keyword>
<dbReference type="FunFam" id="2.40.50.1070:FF:000003">
    <property type="entry name" value="23S rRNA (Uracil-5-)-methyltransferase RumA"/>
    <property type="match status" value="1"/>
</dbReference>
<proteinExistence type="inferred from homology"/>
<accession>A0A3N5BCK7</accession>
<feature type="binding site" evidence="6">
    <location>
        <position position="338"/>
    </location>
    <ligand>
        <name>S-adenosyl-L-methionine</name>
        <dbReference type="ChEBI" id="CHEBI:59789"/>
    </ligand>
</feature>
<dbReference type="InterPro" id="IPR010280">
    <property type="entry name" value="U5_MeTrfase_fam"/>
</dbReference>
<comment type="similarity">
    <text evidence="6">Belongs to the class I-like SAM-binding methyltransferase superfamily. RNA M5U methyltransferase family.</text>
</comment>
<evidence type="ECO:0000313" key="9">
    <source>
        <dbReference type="EMBL" id="RPF55157.1"/>
    </source>
</evidence>
<dbReference type="AlphaFoldDB" id="A0A3N5BCK7"/>
<dbReference type="Proteomes" id="UP000277108">
    <property type="component" value="Unassembled WGS sequence"/>
</dbReference>
<evidence type="ECO:0000256" key="6">
    <source>
        <dbReference type="PROSITE-ProRule" id="PRU01024"/>
    </source>
</evidence>
<feature type="domain" description="TRAM" evidence="8">
    <location>
        <begin position="4"/>
        <end position="62"/>
    </location>
</feature>
<evidence type="ECO:0000256" key="1">
    <source>
        <dbReference type="ARBA" id="ARBA00022485"/>
    </source>
</evidence>
<evidence type="ECO:0000256" key="7">
    <source>
        <dbReference type="PROSITE-ProRule" id="PRU10015"/>
    </source>
</evidence>
<dbReference type="Gene3D" id="3.40.50.150">
    <property type="entry name" value="Vaccinia Virus protein VP39"/>
    <property type="match status" value="1"/>
</dbReference>
<dbReference type="PANTHER" id="PTHR11061">
    <property type="entry name" value="RNA M5U METHYLTRANSFERASE"/>
    <property type="match status" value="1"/>
</dbReference>
<sequence>MAKPVQKNEYVKAKVIDYNHEGQGVMKIDKYPIFIPNAMIGEEVEVKVIKATSKYGIGKLVHIDTPSDARVDPPCMYYAQCGGCQLQHMSYEEQMKFKKNKVINAMKRIGKLDVHVNDVVRAENPFHYRNKTKLPVQMIGGVTELGFYRNRSHDVIPIEECLIQRNELNELMRHIRKLLNDFHIKVYDERTNSGHLKHVIIRTNKSGDEVMIGFVTAIERWMNAQEEQAFIQQITDQFPNVKSIQLNINPHETNVILGKESIVLYGEPSIKDQLFTETYELYLPSFYQVNPEQTERLYQTAIDQTNFSKDDVVIDAYCGIGTIGQSIANKVKEVIGIEVVEEAVENAKDNAKLNGIDNVTYYSGKVEDIIHQLIQNGEKPSTVIVDPPRKGCDQNFLQCLIDIGVEQITYISCNPSTLARDLKLLSSHYDIGDVTPVDMFSQTYHVETVVVMSRVDE</sequence>
<dbReference type="PANTHER" id="PTHR11061:SF30">
    <property type="entry name" value="TRNA (URACIL(54)-C(5))-METHYLTRANSFERASE"/>
    <property type="match status" value="1"/>
</dbReference>
<dbReference type="Gene3D" id="2.40.50.1070">
    <property type="match status" value="1"/>
</dbReference>
<protein>
    <submittedName>
        <fullName evidence="9">23S rRNA m(5)U-1939 methyltransferase</fullName>
    </submittedName>
</protein>
<evidence type="ECO:0000256" key="2">
    <source>
        <dbReference type="ARBA" id="ARBA00022603"/>
    </source>
</evidence>
<dbReference type="GO" id="GO:0070041">
    <property type="term" value="F:rRNA (uridine-C5-)-methyltransferase activity"/>
    <property type="evidence" value="ECO:0007669"/>
    <property type="project" value="TreeGrafter"/>
</dbReference>
<dbReference type="Gene3D" id="2.40.50.140">
    <property type="entry name" value="Nucleic acid-binding proteins"/>
    <property type="match status" value="1"/>
</dbReference>
<dbReference type="EMBL" id="RKRK01000004">
    <property type="protein sequence ID" value="RPF55157.1"/>
    <property type="molecule type" value="Genomic_DNA"/>
</dbReference>
<comment type="caution">
    <text evidence="9">The sequence shown here is derived from an EMBL/GenBank/DDBJ whole genome shotgun (WGS) entry which is preliminary data.</text>
</comment>
<dbReference type="InterPro" id="IPR030390">
    <property type="entry name" value="MeTrfase_TrmA_AS"/>
</dbReference>
<dbReference type="RefSeq" id="WP_123808176.1">
    <property type="nucleotide sequence ID" value="NZ_RKRK01000004.1"/>
</dbReference>
<feature type="binding site" evidence="6">
    <location>
        <position position="288"/>
    </location>
    <ligand>
        <name>S-adenosyl-L-methionine</name>
        <dbReference type="ChEBI" id="CHEBI:59789"/>
    </ligand>
</feature>
<keyword evidence="3 6" id="KW-0808">Transferase</keyword>
<dbReference type="PROSITE" id="PS01230">
    <property type="entry name" value="TRMA_1"/>
    <property type="match status" value="1"/>
</dbReference>
<evidence type="ECO:0000259" key="8">
    <source>
        <dbReference type="PROSITE" id="PS50926"/>
    </source>
</evidence>
<dbReference type="InterPro" id="IPR029063">
    <property type="entry name" value="SAM-dependent_MTases_sf"/>
</dbReference>
<dbReference type="Pfam" id="PF01938">
    <property type="entry name" value="TRAM"/>
    <property type="match status" value="1"/>
</dbReference>
<gene>
    <name evidence="9" type="ORF">EDD62_1482</name>
</gene>
<dbReference type="OrthoDB" id="9804590at2"/>
<dbReference type="FunFam" id="2.40.50.140:FF:000097">
    <property type="entry name" value="23S rRNA (uracil(1939)-C(5))-methyltransferase RlmD"/>
    <property type="match status" value="1"/>
</dbReference>
<keyword evidence="1" id="KW-0479">Metal-binding</keyword>
<dbReference type="GO" id="GO:0070475">
    <property type="term" value="P:rRNA base methylation"/>
    <property type="evidence" value="ECO:0007669"/>
    <property type="project" value="TreeGrafter"/>
</dbReference>
<dbReference type="InterPro" id="IPR002792">
    <property type="entry name" value="TRAM_dom"/>
</dbReference>
<dbReference type="NCBIfam" id="TIGR00479">
    <property type="entry name" value="rumA"/>
    <property type="match status" value="1"/>
</dbReference>
<dbReference type="GO" id="GO:0051539">
    <property type="term" value="F:4 iron, 4 sulfur cluster binding"/>
    <property type="evidence" value="ECO:0007669"/>
    <property type="project" value="UniProtKB-KW"/>
</dbReference>